<dbReference type="InterPro" id="IPR042263">
    <property type="entry name" value="DPH1/DPH2_1"/>
</dbReference>
<dbReference type="SFLD" id="SFLDS00032">
    <property type="entry name" value="Radical_SAM_3-amino-3-carboxyp"/>
    <property type="match status" value="1"/>
</dbReference>
<dbReference type="AlphaFoldDB" id="A0A8J4VMZ1"/>
<dbReference type="Gene3D" id="3.40.50.11840">
    <property type="entry name" value="Diphthamide synthesis DPH1/DPH2 domain 1"/>
    <property type="match status" value="1"/>
</dbReference>
<dbReference type="GO" id="GO:0090560">
    <property type="term" value="F:2-(3-amino-3-carboxypropyl)histidine synthase activity"/>
    <property type="evidence" value="ECO:0007669"/>
    <property type="project" value="InterPro"/>
</dbReference>
<keyword evidence="2" id="KW-1185">Reference proteome</keyword>
<dbReference type="Pfam" id="PF01866">
    <property type="entry name" value="Diphthamide_syn"/>
    <property type="match status" value="1"/>
</dbReference>
<dbReference type="OrthoDB" id="1710643at2759"/>
<protein>
    <recommendedName>
        <fullName evidence="3">2-(3-amino-3-carboxypropyl)histidine synthase subunit 2</fullName>
    </recommendedName>
</protein>
<dbReference type="InterPro" id="IPR016435">
    <property type="entry name" value="DPH1/DPH2"/>
</dbReference>
<comment type="caution">
    <text evidence="1">The sequence shown here is derived from an EMBL/GenBank/DDBJ whole genome shotgun (WGS) entry which is preliminary data.</text>
</comment>
<evidence type="ECO:0000313" key="2">
    <source>
        <dbReference type="Proteomes" id="UP000737018"/>
    </source>
</evidence>
<dbReference type="NCBIfam" id="TIGR00322">
    <property type="entry name" value="diphth2_R"/>
    <property type="match status" value="1"/>
</dbReference>
<name>A0A8J4VMZ1_9ROSI</name>
<dbReference type="PANTHER" id="PTHR10762:SF2">
    <property type="entry name" value="2-(3-AMINO-3-CARBOXYPROPYL)HISTIDINE SYNTHASE SUBUNIT 2"/>
    <property type="match status" value="1"/>
</dbReference>
<accession>A0A8J4VMZ1</accession>
<gene>
    <name evidence="1" type="ORF">CMV_019275</name>
</gene>
<organism evidence="1 2">
    <name type="scientific">Castanea mollissima</name>
    <name type="common">Chinese chestnut</name>
    <dbReference type="NCBI Taxonomy" id="60419"/>
    <lineage>
        <taxon>Eukaryota</taxon>
        <taxon>Viridiplantae</taxon>
        <taxon>Streptophyta</taxon>
        <taxon>Embryophyta</taxon>
        <taxon>Tracheophyta</taxon>
        <taxon>Spermatophyta</taxon>
        <taxon>Magnoliopsida</taxon>
        <taxon>eudicotyledons</taxon>
        <taxon>Gunneridae</taxon>
        <taxon>Pentapetalae</taxon>
        <taxon>rosids</taxon>
        <taxon>fabids</taxon>
        <taxon>Fagales</taxon>
        <taxon>Fagaceae</taxon>
        <taxon>Castanea</taxon>
    </lineage>
</organism>
<reference evidence="1" key="1">
    <citation type="submission" date="2020-03" db="EMBL/GenBank/DDBJ databases">
        <title>Castanea mollissima Vanexum genome sequencing.</title>
        <authorList>
            <person name="Staton M."/>
        </authorList>
    </citation>
    <scope>NUCLEOTIDE SEQUENCE</scope>
    <source>
        <tissue evidence="1">Leaf</tissue>
    </source>
</reference>
<dbReference type="EMBL" id="JRKL02003357">
    <property type="protein sequence ID" value="KAF3955514.1"/>
    <property type="molecule type" value="Genomic_DNA"/>
</dbReference>
<dbReference type="GO" id="GO:0017183">
    <property type="term" value="P:protein histidyl modification to diphthamide"/>
    <property type="evidence" value="ECO:0007669"/>
    <property type="project" value="InterPro"/>
</dbReference>
<evidence type="ECO:0008006" key="3">
    <source>
        <dbReference type="Google" id="ProtNLM"/>
    </source>
</evidence>
<proteinExistence type="predicted"/>
<sequence length="162" mass="18015">MDLESNYEIAPTADFIYSRNFTRVALQFPDDLLKDSTRVVRALREQLRSLRKCGTEKNGDNNKDVRLFVMADTTFGSCCVDEVGALHADAECVVHYGHTCLSPTTTLPAFFVFGKASISVSNCVEDLSNYALTNGKRVVVLYGLEYAYSIKHVREALEEASS</sequence>
<evidence type="ECO:0000313" key="1">
    <source>
        <dbReference type="EMBL" id="KAF3955514.1"/>
    </source>
</evidence>
<dbReference type="Proteomes" id="UP000737018">
    <property type="component" value="Unassembled WGS sequence"/>
</dbReference>
<dbReference type="PANTHER" id="PTHR10762">
    <property type="entry name" value="DIPHTHAMIDE BIOSYNTHESIS PROTEIN"/>
    <property type="match status" value="1"/>
</dbReference>